<sequence length="412" mass="44914">MKKWLRQFASEDWIIVFAGAVILTLACIFPDVMPQMPATLKTGADWLSAGYMFLFVLLLTYVTSAAMRRPLKWILPSLTVIFGLTLAAQLIASVPAVKELGFESVFFAVILGLVISNVFKVPGWLKSAVQSEFYIKIGIICLGSTILFGEVMKSGAYGLAQSLIVVFTVWYFAFWFGRKMRIDPEMGTMVSSAVSICGVSAAIATCGVIKGDNKKLSYVISLVLIIAIPMMYLLPWLANLMGLGEEVAGAWLGGTIDTTGAVAASGTLVGETAAKTAVIVKSSQNVLLGVAAFIISLMWSYQGKNHTEKPTLEVIWDRFPKFVVGFILASLVFSFCLDTETAKTVGKVTKGFQNTLFSVAFVCIGLETRFKDIFSKENRTPLKVFLVAQTFNIFVTLVVAWIIFGLIKPMLG</sequence>
<reference evidence="8" key="1">
    <citation type="submission" date="2020-10" db="EMBL/GenBank/DDBJ databases">
        <authorList>
            <person name="Gilroy R."/>
        </authorList>
    </citation>
    <scope>NUCLEOTIDE SEQUENCE</scope>
    <source>
        <strain evidence="8">G3-8215</strain>
    </source>
</reference>
<keyword evidence="6 7" id="KW-0472">Membrane</keyword>
<feature type="transmembrane region" description="Helical" evidence="7">
    <location>
        <begin position="382"/>
        <end position="407"/>
    </location>
</feature>
<comment type="caution">
    <text evidence="8">The sequence shown here is derived from an EMBL/GenBank/DDBJ whole genome shotgun (WGS) entry which is preliminary data.</text>
</comment>
<evidence type="ECO:0000256" key="1">
    <source>
        <dbReference type="ARBA" id="ARBA00004651"/>
    </source>
</evidence>
<dbReference type="GO" id="GO:0005886">
    <property type="term" value="C:plasma membrane"/>
    <property type="evidence" value="ECO:0007669"/>
    <property type="project" value="UniProtKB-SubCell"/>
</dbReference>
<dbReference type="Pfam" id="PF03601">
    <property type="entry name" value="Cons_hypoth698"/>
    <property type="match status" value="1"/>
</dbReference>
<gene>
    <name evidence="8" type="ORF">IAB75_04545</name>
</gene>
<feature type="transmembrane region" description="Helical" evidence="7">
    <location>
        <begin position="73"/>
        <end position="92"/>
    </location>
</feature>
<evidence type="ECO:0000313" key="9">
    <source>
        <dbReference type="Proteomes" id="UP000725002"/>
    </source>
</evidence>
<evidence type="ECO:0000256" key="4">
    <source>
        <dbReference type="ARBA" id="ARBA00022692"/>
    </source>
</evidence>
<feature type="transmembrane region" description="Helical" evidence="7">
    <location>
        <begin position="322"/>
        <end position="339"/>
    </location>
</feature>
<comment type="subcellular location">
    <subcellularLocation>
        <location evidence="1">Cell membrane</location>
        <topology evidence="1">Multi-pass membrane protein</topology>
    </subcellularLocation>
</comment>
<evidence type="ECO:0000256" key="5">
    <source>
        <dbReference type="ARBA" id="ARBA00022989"/>
    </source>
</evidence>
<name>A0A940DRU8_9BACT</name>
<feature type="transmembrane region" description="Helical" evidence="7">
    <location>
        <begin position="189"/>
        <end position="210"/>
    </location>
</feature>
<dbReference type="Proteomes" id="UP000725002">
    <property type="component" value="Unassembled WGS sequence"/>
</dbReference>
<feature type="transmembrane region" description="Helical" evidence="7">
    <location>
        <begin position="46"/>
        <end position="66"/>
    </location>
</feature>
<feature type="transmembrane region" description="Helical" evidence="7">
    <location>
        <begin position="104"/>
        <end position="121"/>
    </location>
</feature>
<evidence type="ECO:0000313" key="8">
    <source>
        <dbReference type="EMBL" id="MBO8483364.1"/>
    </source>
</evidence>
<keyword evidence="5 7" id="KW-1133">Transmembrane helix</keyword>
<proteinExistence type="inferred from homology"/>
<evidence type="ECO:0000256" key="7">
    <source>
        <dbReference type="SAM" id="Phobius"/>
    </source>
</evidence>
<feature type="transmembrane region" description="Helical" evidence="7">
    <location>
        <begin position="216"/>
        <end position="234"/>
    </location>
</feature>
<feature type="transmembrane region" description="Helical" evidence="7">
    <location>
        <begin position="158"/>
        <end position="177"/>
    </location>
</feature>
<dbReference type="AlphaFoldDB" id="A0A940DRU8"/>
<dbReference type="PANTHER" id="PTHR30106:SF1">
    <property type="entry name" value="UPF0324 MEMBRANE PROTEIN FN0533"/>
    <property type="match status" value="1"/>
</dbReference>
<dbReference type="PROSITE" id="PS51257">
    <property type="entry name" value="PROKAR_LIPOPROTEIN"/>
    <property type="match status" value="1"/>
</dbReference>
<feature type="transmembrane region" description="Helical" evidence="7">
    <location>
        <begin position="285"/>
        <end position="302"/>
    </location>
</feature>
<evidence type="ECO:0000256" key="3">
    <source>
        <dbReference type="ARBA" id="ARBA00022475"/>
    </source>
</evidence>
<dbReference type="InterPro" id="IPR018383">
    <property type="entry name" value="UPF0324_pro"/>
</dbReference>
<organism evidence="8 9">
    <name type="scientific">Candidatus Cryptobacteroides avicola</name>
    <dbReference type="NCBI Taxonomy" id="2840757"/>
    <lineage>
        <taxon>Bacteria</taxon>
        <taxon>Pseudomonadati</taxon>
        <taxon>Bacteroidota</taxon>
        <taxon>Bacteroidia</taxon>
        <taxon>Bacteroidales</taxon>
        <taxon>Candidatus Cryptobacteroides</taxon>
    </lineage>
</organism>
<dbReference type="EMBL" id="JADILV010000031">
    <property type="protein sequence ID" value="MBO8483364.1"/>
    <property type="molecule type" value="Genomic_DNA"/>
</dbReference>
<keyword evidence="3" id="KW-1003">Cell membrane</keyword>
<accession>A0A940DRU8</accession>
<keyword evidence="4 7" id="KW-0812">Transmembrane</keyword>
<evidence type="ECO:0000256" key="6">
    <source>
        <dbReference type="ARBA" id="ARBA00023136"/>
    </source>
</evidence>
<feature type="transmembrane region" description="Helical" evidence="7">
    <location>
        <begin position="12"/>
        <end position="34"/>
    </location>
</feature>
<evidence type="ECO:0000256" key="2">
    <source>
        <dbReference type="ARBA" id="ARBA00007977"/>
    </source>
</evidence>
<feature type="transmembrane region" description="Helical" evidence="7">
    <location>
        <begin position="351"/>
        <end position="370"/>
    </location>
</feature>
<reference evidence="8" key="2">
    <citation type="journal article" date="2021" name="PeerJ">
        <title>Extensive microbial diversity within the chicken gut microbiome revealed by metagenomics and culture.</title>
        <authorList>
            <person name="Gilroy R."/>
            <person name="Ravi A."/>
            <person name="Getino M."/>
            <person name="Pursley I."/>
            <person name="Horton D.L."/>
            <person name="Alikhan N.F."/>
            <person name="Baker D."/>
            <person name="Gharbi K."/>
            <person name="Hall N."/>
            <person name="Watson M."/>
            <person name="Adriaenssens E.M."/>
            <person name="Foster-Nyarko E."/>
            <person name="Jarju S."/>
            <person name="Secka A."/>
            <person name="Antonio M."/>
            <person name="Oren A."/>
            <person name="Chaudhuri R.R."/>
            <person name="La Ragione R."/>
            <person name="Hildebrand F."/>
            <person name="Pallen M.J."/>
        </authorList>
    </citation>
    <scope>NUCLEOTIDE SEQUENCE</scope>
    <source>
        <strain evidence="8">G3-8215</strain>
    </source>
</reference>
<protein>
    <submittedName>
        <fullName evidence="8">Sulfate exporter family transporter</fullName>
    </submittedName>
</protein>
<dbReference type="PANTHER" id="PTHR30106">
    <property type="entry name" value="INNER MEMBRANE PROTEIN YEIH-RELATED"/>
    <property type="match status" value="1"/>
</dbReference>
<comment type="similarity">
    <text evidence="2">Belongs to the UPF0324 family.</text>
</comment>